<feature type="domain" description="HTH cro/C1-type" evidence="2">
    <location>
        <begin position="10"/>
        <end position="64"/>
    </location>
</feature>
<dbReference type="AlphaFoldDB" id="A0A081FTJ3"/>
<evidence type="ECO:0000313" key="4">
    <source>
        <dbReference type="Proteomes" id="UP000028252"/>
    </source>
</evidence>
<dbReference type="SMART" id="SM00530">
    <property type="entry name" value="HTH_XRE"/>
    <property type="match status" value="1"/>
</dbReference>
<dbReference type="eggNOG" id="COG2856">
    <property type="taxonomic scope" value="Bacteria"/>
</dbReference>
<dbReference type="eggNOG" id="COG1396">
    <property type="taxonomic scope" value="Bacteria"/>
</dbReference>
<dbReference type="SUPFAM" id="SSF47413">
    <property type="entry name" value="lambda repressor-like DNA-binding domains"/>
    <property type="match status" value="1"/>
</dbReference>
<dbReference type="InterPro" id="IPR001387">
    <property type="entry name" value="Cro/C1-type_HTH"/>
</dbReference>
<dbReference type="Gene3D" id="1.10.260.40">
    <property type="entry name" value="lambda repressor-like DNA-binding domains"/>
    <property type="match status" value="1"/>
</dbReference>
<dbReference type="Pfam" id="PF06114">
    <property type="entry name" value="Peptidase_M78"/>
    <property type="match status" value="1"/>
</dbReference>
<comment type="caution">
    <text evidence="3">The sequence shown here is derived from an EMBL/GenBank/DDBJ whole genome shotgun (WGS) entry which is preliminary data.</text>
</comment>
<dbReference type="Pfam" id="PF01381">
    <property type="entry name" value="HTH_3"/>
    <property type="match status" value="1"/>
</dbReference>
<dbReference type="PROSITE" id="PS50943">
    <property type="entry name" value="HTH_CROC1"/>
    <property type="match status" value="1"/>
</dbReference>
<gene>
    <name evidence="3" type="ORF">ADIMK_3995</name>
</gene>
<protein>
    <submittedName>
        <fullName evidence="3">Transcriptional regulator, XRE family</fullName>
    </submittedName>
</protein>
<evidence type="ECO:0000313" key="3">
    <source>
        <dbReference type="EMBL" id="KEA61848.1"/>
    </source>
</evidence>
<dbReference type="PANTHER" id="PTHR43236">
    <property type="entry name" value="ANTITOXIN HIGA1"/>
    <property type="match status" value="1"/>
</dbReference>
<dbReference type="CDD" id="cd00093">
    <property type="entry name" value="HTH_XRE"/>
    <property type="match status" value="1"/>
</dbReference>
<dbReference type="STRING" id="1232683.ADIMK_3995"/>
<evidence type="ECO:0000256" key="1">
    <source>
        <dbReference type="ARBA" id="ARBA00007227"/>
    </source>
</evidence>
<dbReference type="Gene3D" id="1.10.10.2910">
    <property type="match status" value="1"/>
</dbReference>
<proteinExistence type="inferred from homology"/>
<keyword evidence="4" id="KW-1185">Reference proteome</keyword>
<dbReference type="EMBL" id="JMQN01000059">
    <property type="protein sequence ID" value="KEA61848.1"/>
    <property type="molecule type" value="Genomic_DNA"/>
</dbReference>
<sequence>MTGNFIGERLRLARLMRGCTLQEAGDAASVTRQHINQLESETRSPSDDVLAALAEFFGVEPSFFSKPIRNEVKLDQCHFRKRKTTPVGVSNRVAAYSTLFEQLVELLHEELELPEPAFDIAEKLGFDTSNLTSESIEQLAEAVRKHWGLRNDCPIESMVAVLEAHGAVVTCFEGISEKVDALSVQRRYPLVIRNKAKESACRMRFDLAHECGHLIMHEGVETGDTKTEGEANAFASAFLMPRGAFSVEFKSCISRGRLNWNELYEMKRRWRVSVRAIIYRAHFLGLISAQTYRSANVTLNKTGQSKHEELDDVIPMEEPEILNLAFSLLREELHVGFSDVAKKLGVSTSILSQLTGIAADDTDDDRKVVPLRW</sequence>
<dbReference type="Proteomes" id="UP000028252">
    <property type="component" value="Unassembled WGS sequence"/>
</dbReference>
<dbReference type="GO" id="GO:0003677">
    <property type="term" value="F:DNA binding"/>
    <property type="evidence" value="ECO:0007669"/>
    <property type="project" value="InterPro"/>
</dbReference>
<evidence type="ECO:0000259" key="2">
    <source>
        <dbReference type="PROSITE" id="PS50943"/>
    </source>
</evidence>
<dbReference type="OrthoDB" id="9794834at2"/>
<dbReference type="InterPro" id="IPR010982">
    <property type="entry name" value="Lambda_DNA-bd_dom_sf"/>
</dbReference>
<reference evidence="3 4" key="1">
    <citation type="submission" date="2014-04" db="EMBL/GenBank/DDBJ databases">
        <title>Marinobacterium kochiensis sp. nov., isolated from sediment sample collected from Kochi backwaters in Kerala, India.</title>
        <authorList>
            <person name="Singh A."/>
            <person name="Pinnaka A.K."/>
        </authorList>
    </citation>
    <scope>NUCLEOTIDE SEQUENCE [LARGE SCALE GENOMIC DNA]</scope>
    <source>
        <strain evidence="3 4">AK27</strain>
    </source>
</reference>
<accession>A0A081FTJ3</accession>
<dbReference type="PANTHER" id="PTHR43236:SF1">
    <property type="entry name" value="BLL7220 PROTEIN"/>
    <property type="match status" value="1"/>
</dbReference>
<organism evidence="3 4">
    <name type="scientific">Marinobacterium lacunae</name>
    <dbReference type="NCBI Taxonomy" id="1232683"/>
    <lineage>
        <taxon>Bacteria</taxon>
        <taxon>Pseudomonadati</taxon>
        <taxon>Pseudomonadota</taxon>
        <taxon>Gammaproteobacteria</taxon>
        <taxon>Oceanospirillales</taxon>
        <taxon>Oceanospirillaceae</taxon>
        <taxon>Marinobacterium</taxon>
    </lineage>
</organism>
<dbReference type="InterPro" id="IPR052345">
    <property type="entry name" value="Rad_response_metalloprotease"/>
</dbReference>
<name>A0A081FTJ3_9GAMM</name>
<comment type="similarity">
    <text evidence="1">Belongs to the short-chain fatty acyl-CoA assimilation regulator (ScfR) family.</text>
</comment>
<dbReference type="InterPro" id="IPR010359">
    <property type="entry name" value="IrrE_HExxH"/>
</dbReference>
<dbReference type="PATRIC" id="fig|1232683.4.peg.3932"/>